<evidence type="ECO:0000313" key="10">
    <source>
        <dbReference type="EMBL" id="KAL3788342.1"/>
    </source>
</evidence>
<dbReference type="GO" id="GO:0005730">
    <property type="term" value="C:nucleolus"/>
    <property type="evidence" value="ECO:0007669"/>
    <property type="project" value="UniProtKB-SubCell"/>
</dbReference>
<reference evidence="10 11" key="1">
    <citation type="submission" date="2024-10" db="EMBL/GenBank/DDBJ databases">
        <title>Updated reference genomes for cyclostephanoid diatoms.</title>
        <authorList>
            <person name="Roberts W.R."/>
            <person name="Alverson A.J."/>
        </authorList>
    </citation>
    <scope>NUCLEOTIDE SEQUENCE [LARGE SCALE GENOMIC DNA]</scope>
    <source>
        <strain evidence="10 11">AJA010-31</strain>
    </source>
</reference>
<keyword evidence="8" id="KW-0804">Transcription</keyword>
<organism evidence="10 11">
    <name type="scientific">Cyclotella atomus</name>
    <dbReference type="NCBI Taxonomy" id="382360"/>
    <lineage>
        <taxon>Eukaryota</taxon>
        <taxon>Sar</taxon>
        <taxon>Stramenopiles</taxon>
        <taxon>Ochrophyta</taxon>
        <taxon>Bacillariophyta</taxon>
        <taxon>Coscinodiscophyceae</taxon>
        <taxon>Thalassiosirophycidae</taxon>
        <taxon>Stephanodiscales</taxon>
        <taxon>Stephanodiscaceae</taxon>
        <taxon>Cyclotella</taxon>
    </lineage>
</organism>
<evidence type="ECO:0000256" key="9">
    <source>
        <dbReference type="ARBA" id="ARBA00023242"/>
    </source>
</evidence>
<keyword evidence="5" id="KW-0862">Zinc</keyword>
<accession>A0ABD3PKS4</accession>
<keyword evidence="11" id="KW-1185">Reference proteome</keyword>
<keyword evidence="4" id="KW-0863">Zinc-finger</keyword>
<dbReference type="EMBL" id="JALLPJ020000569">
    <property type="protein sequence ID" value="KAL3788342.1"/>
    <property type="molecule type" value="Genomic_DNA"/>
</dbReference>
<comment type="similarity">
    <text evidence="2">Belongs to the RRN7/TAF1B family.</text>
</comment>
<dbReference type="PANTHER" id="PTHR31576">
    <property type="entry name" value="TATA BOX-BINDING PROTEIN-ASSOCIATED FACTOR RNA POLYMERASE I SUBUNIT B"/>
    <property type="match status" value="1"/>
</dbReference>
<dbReference type="AlphaFoldDB" id="A0ABD3PKS4"/>
<comment type="subcellular location">
    <subcellularLocation>
        <location evidence="1">Nucleus</location>
        <location evidence="1">Nucleolus</location>
    </subcellularLocation>
</comment>
<evidence type="ECO:0000256" key="5">
    <source>
        <dbReference type="ARBA" id="ARBA00022833"/>
    </source>
</evidence>
<evidence type="ECO:0000313" key="11">
    <source>
        <dbReference type="Proteomes" id="UP001530400"/>
    </source>
</evidence>
<evidence type="ECO:0000256" key="8">
    <source>
        <dbReference type="ARBA" id="ARBA00023163"/>
    </source>
</evidence>
<evidence type="ECO:0000256" key="7">
    <source>
        <dbReference type="ARBA" id="ARBA00023125"/>
    </source>
</evidence>
<evidence type="ECO:0000256" key="1">
    <source>
        <dbReference type="ARBA" id="ARBA00004604"/>
    </source>
</evidence>
<evidence type="ECO:0000256" key="4">
    <source>
        <dbReference type="ARBA" id="ARBA00022771"/>
    </source>
</evidence>
<dbReference type="GO" id="GO:0003677">
    <property type="term" value="F:DNA binding"/>
    <property type="evidence" value="ECO:0007669"/>
    <property type="project" value="UniProtKB-KW"/>
</dbReference>
<name>A0ABD3PKS4_9STRA</name>
<dbReference type="GO" id="GO:0008270">
    <property type="term" value="F:zinc ion binding"/>
    <property type="evidence" value="ECO:0007669"/>
    <property type="project" value="UniProtKB-KW"/>
</dbReference>
<sequence length="661" mass="74279">MSFYLEDYPDEDQTELCPHCGGRDFYSDPISGTLTCSSCYTQSQSQHEEIDIDEGLGLAAMSGKRTKTAAVKGINGGKGGKAARDLRDYDSSRQLPDVESCCLAFQWLLSDASKYVVKLSGMNEQHANKYPDHYQEELSPSILELTVKQIWFAYLHKWTKSAQYYSKRYPEMRVSFRDLFLSDTRRSVIVRHLSVTIGKRIEKEMIHDMQMKLQSKDGEKIHDQMSTSSSEDTDKAIIARADTSASKNRKPIISVPQLCSQVLSSQRTRDRHRLPNGCYEIDPFTAAIQIQPSLTFLLSILQLALIHLKTGHVAYHLTSWVANGYLPHALNGYALLPADMKDRVVMVKKFFVRSFVPPADAVDDLAFLLAASIGWLGDAILEVKETPIARKRGSERKRKLRSKPQTKQLVSVYNVPLLAGRMVQDLGFNQKVVDNALALMGLQPKSSTKEKKPNSNATISLKVASPSNLYTPLHVAAVLVVACKLCQGWEDWIISIHSSENSQCIPWNNSQLQQLGNGTALDKYIDFLQDTALNELNSSCDVSQFFQRMNDNMASQSENNRVPLKTNLPSVTPNTALAGVPNPTEQPKDQMNTSFTQKTRYYIAHKKQKKKAGKTTSASLHSSYRRLIEYICYTIEETKPAKLHNLVLDLEAELKRIKRSG</sequence>
<dbReference type="InterPro" id="IPR033599">
    <property type="entry name" value="TAF1B/Rrn7"/>
</dbReference>
<evidence type="ECO:0000256" key="6">
    <source>
        <dbReference type="ARBA" id="ARBA00023015"/>
    </source>
</evidence>
<proteinExistence type="inferred from homology"/>
<keyword evidence="3" id="KW-0479">Metal-binding</keyword>
<evidence type="ECO:0000256" key="2">
    <source>
        <dbReference type="ARBA" id="ARBA00006899"/>
    </source>
</evidence>
<keyword evidence="9" id="KW-0539">Nucleus</keyword>
<protein>
    <recommendedName>
        <fullName evidence="12">RRN7-type domain-containing protein</fullName>
    </recommendedName>
</protein>
<comment type="caution">
    <text evidence="10">The sequence shown here is derived from an EMBL/GenBank/DDBJ whole genome shotgun (WGS) entry which is preliminary data.</text>
</comment>
<keyword evidence="7" id="KW-0238">DNA-binding</keyword>
<evidence type="ECO:0008006" key="12">
    <source>
        <dbReference type="Google" id="ProtNLM"/>
    </source>
</evidence>
<dbReference type="PANTHER" id="PTHR31576:SF2">
    <property type="entry name" value="TATA BOX-BINDING PROTEIN-ASSOCIATED FACTOR RNA POLYMERASE I SUBUNIT B"/>
    <property type="match status" value="1"/>
</dbReference>
<evidence type="ECO:0000256" key="3">
    <source>
        <dbReference type="ARBA" id="ARBA00022723"/>
    </source>
</evidence>
<dbReference type="Proteomes" id="UP001530400">
    <property type="component" value="Unassembled WGS sequence"/>
</dbReference>
<keyword evidence="6" id="KW-0805">Transcription regulation</keyword>
<gene>
    <name evidence="10" type="ORF">ACHAWO_010074</name>
</gene>